<name>A0A914EI97_9BILA</name>
<reference evidence="2" key="1">
    <citation type="submission" date="2022-11" db="UniProtKB">
        <authorList>
            <consortium name="WormBaseParasite"/>
        </authorList>
    </citation>
    <scope>IDENTIFICATION</scope>
</reference>
<protein>
    <submittedName>
        <fullName evidence="2">Uncharacterized protein</fullName>
    </submittedName>
</protein>
<proteinExistence type="predicted"/>
<keyword evidence="1" id="KW-1185">Reference proteome</keyword>
<dbReference type="Proteomes" id="UP000887540">
    <property type="component" value="Unplaced"/>
</dbReference>
<evidence type="ECO:0000313" key="1">
    <source>
        <dbReference type="Proteomes" id="UP000887540"/>
    </source>
</evidence>
<sequence>MAYHGTKFLNGTINKNYAILIPHANANESNANSDEEEDEEYQLEPKSTFGSSLSTLLWIIHAGFIKSVDYFWIHRRDNEGAIWKGTKNIRGPVETKFIHIFKYMQLNAIKIKQFSLDLDDYEEIWQALLLLFQSQELLRLMQKSANVWKSAFTPKWKRRKKPNATFVWMATRNTPFQQRTVALRASLLT</sequence>
<dbReference type="WBParaSite" id="ACRNAN_scaffold7949.g30427.t1">
    <property type="protein sequence ID" value="ACRNAN_scaffold7949.g30427.t1"/>
    <property type="gene ID" value="ACRNAN_scaffold7949.g30427"/>
</dbReference>
<dbReference type="AlphaFoldDB" id="A0A914EI97"/>
<accession>A0A914EI97</accession>
<organism evidence="1 2">
    <name type="scientific">Acrobeloides nanus</name>
    <dbReference type="NCBI Taxonomy" id="290746"/>
    <lineage>
        <taxon>Eukaryota</taxon>
        <taxon>Metazoa</taxon>
        <taxon>Ecdysozoa</taxon>
        <taxon>Nematoda</taxon>
        <taxon>Chromadorea</taxon>
        <taxon>Rhabditida</taxon>
        <taxon>Tylenchina</taxon>
        <taxon>Cephalobomorpha</taxon>
        <taxon>Cephaloboidea</taxon>
        <taxon>Cephalobidae</taxon>
        <taxon>Acrobeloides</taxon>
    </lineage>
</organism>
<evidence type="ECO:0000313" key="2">
    <source>
        <dbReference type="WBParaSite" id="ACRNAN_scaffold7949.g30427.t1"/>
    </source>
</evidence>